<feature type="binding site" evidence="5">
    <location>
        <position position="156"/>
    </location>
    <ligand>
        <name>a divalent metal cation</name>
        <dbReference type="ChEBI" id="CHEBI:60240"/>
        <label>2</label>
    </ligand>
</feature>
<dbReference type="Proteomes" id="UP001056384">
    <property type="component" value="Chromosome 3"/>
</dbReference>
<dbReference type="EMBL" id="CP099420">
    <property type="protein sequence ID" value="USW50508.1"/>
    <property type="molecule type" value="Genomic_DNA"/>
</dbReference>
<dbReference type="GO" id="GO:0005829">
    <property type="term" value="C:cytosol"/>
    <property type="evidence" value="ECO:0007669"/>
    <property type="project" value="TreeGrafter"/>
</dbReference>
<dbReference type="GO" id="GO:0046872">
    <property type="term" value="F:metal ion binding"/>
    <property type="evidence" value="ECO:0007669"/>
    <property type="project" value="UniProtKB-KW"/>
</dbReference>
<keyword evidence="7" id="KW-1185">Reference proteome</keyword>
<evidence type="ECO:0000256" key="3">
    <source>
        <dbReference type="ARBA" id="ARBA00022723"/>
    </source>
</evidence>
<feature type="binding site" evidence="5">
    <location>
        <position position="117"/>
    </location>
    <ligand>
        <name>a divalent metal cation</name>
        <dbReference type="ChEBI" id="CHEBI:60240"/>
        <label>1</label>
    </ligand>
</feature>
<dbReference type="Pfam" id="PF01026">
    <property type="entry name" value="TatD_DNase"/>
    <property type="match status" value="1"/>
</dbReference>
<dbReference type="PANTHER" id="PTHR10060:SF15">
    <property type="entry name" value="DEOXYRIBONUCLEASE TATDN1"/>
    <property type="match status" value="1"/>
</dbReference>
<gene>
    <name evidence="6" type="ORF">Slin15195_G038270</name>
</gene>
<dbReference type="PIRSF" id="PIRSF005902">
    <property type="entry name" value="DNase_TatD"/>
    <property type="match status" value="1"/>
</dbReference>
<keyword evidence="2" id="KW-0540">Nuclease</keyword>
<evidence type="ECO:0000256" key="2">
    <source>
        <dbReference type="ARBA" id="ARBA00022722"/>
    </source>
</evidence>
<keyword evidence="4 6" id="KW-0378">Hydrolase</keyword>
<keyword evidence="3 5" id="KW-0479">Metal-binding</keyword>
<proteinExistence type="inferred from homology"/>
<sequence length="311" mass="34862">MSSLCFADVAVTPTAAEFKGIYRNKQQHEPDFDAVLDRASQSGVKHILLTCMSLHDVDFILEICKRRPEICTMTLGVHPYYAQESWDEAPNYLGVLKGRVRELIALGPSSPLKAFGELGLDFDRTEKASKEVQIWAFKAQLDMIVEEQCDLPLFLHCRNAVPEFIEILTPYIPKLPRSGLVHSFVGTAEEMQQLVSLGLDVSVNGFSFQDQGSLEMVKDLPLDKLQIETDSPWGYINANGDLAKKFPVPKETVIHQSKKKDKFELGKLVKERNESCMIAQVATIVAGLKDNSVQEVADSAYQNSVEMFRLH</sequence>
<accession>A0A9Q9EIM4</accession>
<dbReference type="Gene3D" id="3.20.20.140">
    <property type="entry name" value="Metal-dependent hydrolases"/>
    <property type="match status" value="1"/>
</dbReference>
<dbReference type="GO" id="GO:0008296">
    <property type="term" value="F:3'-5'-DNA exonuclease activity"/>
    <property type="evidence" value="ECO:0007669"/>
    <property type="project" value="TreeGrafter"/>
</dbReference>
<feature type="binding site" evidence="5">
    <location>
        <position position="182"/>
    </location>
    <ligand>
        <name>a divalent metal cation</name>
        <dbReference type="ChEBI" id="CHEBI:60240"/>
        <label>2</label>
    </ligand>
</feature>
<dbReference type="AlphaFoldDB" id="A0A9Q9EIM4"/>
<comment type="similarity">
    <text evidence="1">Belongs to the metallo-dependent hydrolases superfamily. TatD-type hydrolase family.</text>
</comment>
<dbReference type="PANTHER" id="PTHR10060">
    <property type="entry name" value="TATD FAMILY DEOXYRIBONUCLEASE"/>
    <property type="match status" value="1"/>
</dbReference>
<dbReference type="InterPro" id="IPR001130">
    <property type="entry name" value="TatD-like"/>
</dbReference>
<dbReference type="InterPro" id="IPR032466">
    <property type="entry name" value="Metal_Hydrolase"/>
</dbReference>
<evidence type="ECO:0000256" key="1">
    <source>
        <dbReference type="ARBA" id="ARBA00009275"/>
    </source>
</evidence>
<dbReference type="InterPro" id="IPR050891">
    <property type="entry name" value="TatD-type_Hydrolase"/>
</dbReference>
<organism evidence="6 7">
    <name type="scientific">Septoria linicola</name>
    <dbReference type="NCBI Taxonomy" id="215465"/>
    <lineage>
        <taxon>Eukaryota</taxon>
        <taxon>Fungi</taxon>
        <taxon>Dikarya</taxon>
        <taxon>Ascomycota</taxon>
        <taxon>Pezizomycotina</taxon>
        <taxon>Dothideomycetes</taxon>
        <taxon>Dothideomycetidae</taxon>
        <taxon>Mycosphaerellales</taxon>
        <taxon>Mycosphaerellaceae</taxon>
        <taxon>Septoria</taxon>
    </lineage>
</organism>
<dbReference type="SUPFAM" id="SSF51556">
    <property type="entry name" value="Metallo-dependent hydrolases"/>
    <property type="match status" value="1"/>
</dbReference>
<evidence type="ECO:0000256" key="4">
    <source>
        <dbReference type="ARBA" id="ARBA00022801"/>
    </source>
</evidence>
<evidence type="ECO:0000256" key="5">
    <source>
        <dbReference type="PIRSR" id="PIRSR005902-1"/>
    </source>
</evidence>
<evidence type="ECO:0000313" key="6">
    <source>
        <dbReference type="EMBL" id="USW50508.1"/>
    </source>
</evidence>
<feature type="binding site" evidence="5">
    <location>
        <position position="230"/>
    </location>
    <ligand>
        <name>a divalent metal cation</name>
        <dbReference type="ChEBI" id="CHEBI:60240"/>
        <label>1</label>
    </ligand>
</feature>
<protein>
    <submittedName>
        <fullName evidence="6">TatD family, metal-dependent hydrolase</fullName>
    </submittedName>
</protein>
<evidence type="ECO:0000313" key="7">
    <source>
        <dbReference type="Proteomes" id="UP001056384"/>
    </source>
</evidence>
<reference evidence="6" key="1">
    <citation type="submission" date="2022-06" db="EMBL/GenBank/DDBJ databases">
        <title>Complete genome sequences of two strains of the flax pathogen Septoria linicola.</title>
        <authorList>
            <person name="Lapalu N."/>
            <person name="Simon A."/>
            <person name="Demenou B."/>
            <person name="Paumier D."/>
            <person name="Guillot M.-P."/>
            <person name="Gout L."/>
            <person name="Valade R."/>
        </authorList>
    </citation>
    <scope>NUCLEOTIDE SEQUENCE</scope>
    <source>
        <strain evidence="6">SE15195</strain>
    </source>
</reference>
<name>A0A9Q9EIM4_9PEZI</name>
<dbReference type="OrthoDB" id="6079689at2759"/>
<dbReference type="CDD" id="cd01310">
    <property type="entry name" value="TatD_DNAse"/>
    <property type="match status" value="1"/>
</dbReference>